<dbReference type="PANTHER" id="PTHR47338">
    <property type="entry name" value="ZN(II)2CYS6 TRANSCRIPTION FACTOR (EUROFUNG)-RELATED"/>
    <property type="match status" value="1"/>
</dbReference>
<dbReference type="OrthoDB" id="4870345at2759"/>
<feature type="compositionally biased region" description="Low complexity" evidence="6">
    <location>
        <begin position="21"/>
        <end position="33"/>
    </location>
</feature>
<dbReference type="InterPro" id="IPR007219">
    <property type="entry name" value="XnlR_reg_dom"/>
</dbReference>
<feature type="compositionally biased region" description="Polar residues" evidence="6">
    <location>
        <begin position="52"/>
        <end position="71"/>
    </location>
</feature>
<dbReference type="Proteomes" id="UP000076874">
    <property type="component" value="Unassembled WGS sequence"/>
</dbReference>
<dbReference type="GO" id="GO:0003677">
    <property type="term" value="F:DNA binding"/>
    <property type="evidence" value="ECO:0007669"/>
    <property type="project" value="InterPro"/>
</dbReference>
<evidence type="ECO:0000256" key="5">
    <source>
        <dbReference type="ARBA" id="ARBA00023242"/>
    </source>
</evidence>
<dbReference type="STRING" id="1081102.A0A167P553"/>
<feature type="region of interest" description="Disordered" evidence="6">
    <location>
        <begin position="1"/>
        <end position="72"/>
    </location>
</feature>
<dbReference type="AlphaFoldDB" id="A0A167P553"/>
<evidence type="ECO:0000256" key="1">
    <source>
        <dbReference type="ARBA" id="ARBA00004123"/>
    </source>
</evidence>
<feature type="domain" description="Xylanolytic transcriptional activator regulatory" evidence="7">
    <location>
        <begin position="88"/>
        <end position="235"/>
    </location>
</feature>
<evidence type="ECO:0000259" key="7">
    <source>
        <dbReference type="Pfam" id="PF04082"/>
    </source>
</evidence>
<evidence type="ECO:0000256" key="6">
    <source>
        <dbReference type="SAM" id="MobiDB-lite"/>
    </source>
</evidence>
<sequence length="626" mass="68797">MRLRRPCSYGEVHPDNGSSARSPSTLTPSRLLSGETPPSGPQDSGGRGGVFSPSQAESQSFSHTQGPTDAGSQGRYCGVPEALFWHLVDIYFTHAYNATLLLHKPSFVNSVHAGTVTPHVLLSVCAWASKFYQDECGNFILIKPGFGHEWATRAGRLVFAELVDPKEENIVTYINLALYWYSVGDWRKCYLLKWNAILISYGLGISSYKNDSAPTLSVELSRRRFWACYLIMRFGSRVDFSTRDFSPVFAKVPLPCPESVFEAGVTGPACELAAAQGEGSIHAELLRIITLCVPDSLKFPLDADAGSYSPTPSSPSGNSLPLLLLLRVMYHQSICILHSSIVPLFSYRSDTERILYARQVSAQLAFEHAQAISRLIQAVPHYKIDPDQIPSFVSYAAYSACAVQIPFFWCLNQDVQARVRSNVLANLRIIQHMGKHWKYIALLGINAWTLYKAHSSHPCHLDDEPKFMDPAKLDLYWTGTDRAARSILSYNEILWQSAGSSVARTDAEITDLGIVRSRPSSVPPADGAVSSFIHELSSSSTAVAGSFEDQNAASTSTTMTSMPLSGGIAAPAPVLTSKFDTNLPFFMPSSPNDGVDFFTLNDTLSSQQQASFDTWLEQIESEMTLQ</sequence>
<keyword evidence="9" id="KW-1185">Reference proteome</keyword>
<comment type="subcellular location">
    <subcellularLocation>
        <location evidence="1">Nucleus</location>
    </subcellularLocation>
</comment>
<keyword evidence="2" id="KW-0479">Metal-binding</keyword>
<comment type="caution">
    <text evidence="8">The sequence shown here is derived from an EMBL/GenBank/DDBJ whole genome shotgun (WGS) entry which is preliminary data.</text>
</comment>
<dbReference type="EMBL" id="AZHD01000017">
    <property type="protein sequence ID" value="OAA56300.1"/>
    <property type="molecule type" value="Genomic_DNA"/>
</dbReference>
<dbReference type="CDD" id="cd12148">
    <property type="entry name" value="fungal_TF_MHR"/>
    <property type="match status" value="1"/>
</dbReference>
<name>A0A167P553_9HYPO</name>
<keyword evidence="5" id="KW-0539">Nucleus</keyword>
<organism evidence="8 9">
    <name type="scientific">Niveomyces insectorum RCEF 264</name>
    <dbReference type="NCBI Taxonomy" id="1081102"/>
    <lineage>
        <taxon>Eukaryota</taxon>
        <taxon>Fungi</taxon>
        <taxon>Dikarya</taxon>
        <taxon>Ascomycota</taxon>
        <taxon>Pezizomycotina</taxon>
        <taxon>Sordariomycetes</taxon>
        <taxon>Hypocreomycetidae</taxon>
        <taxon>Hypocreales</taxon>
        <taxon>Cordycipitaceae</taxon>
        <taxon>Niveomyces</taxon>
    </lineage>
</organism>
<reference evidence="8 9" key="1">
    <citation type="journal article" date="2016" name="Genome Biol. Evol.">
        <title>Divergent and convergent evolution of fungal pathogenicity.</title>
        <authorList>
            <person name="Shang Y."/>
            <person name="Xiao G."/>
            <person name="Zheng P."/>
            <person name="Cen K."/>
            <person name="Zhan S."/>
            <person name="Wang C."/>
        </authorList>
    </citation>
    <scope>NUCLEOTIDE SEQUENCE [LARGE SCALE GENOMIC DNA]</scope>
    <source>
        <strain evidence="8 9">RCEF 264</strain>
    </source>
</reference>
<protein>
    <submittedName>
        <fullName evidence="8">Transcription factor</fullName>
    </submittedName>
</protein>
<dbReference type="Pfam" id="PF04082">
    <property type="entry name" value="Fungal_trans"/>
    <property type="match status" value="1"/>
</dbReference>
<evidence type="ECO:0000313" key="8">
    <source>
        <dbReference type="EMBL" id="OAA56300.1"/>
    </source>
</evidence>
<evidence type="ECO:0000256" key="3">
    <source>
        <dbReference type="ARBA" id="ARBA00023015"/>
    </source>
</evidence>
<evidence type="ECO:0000313" key="9">
    <source>
        <dbReference type="Proteomes" id="UP000076874"/>
    </source>
</evidence>
<keyword evidence="4" id="KW-0804">Transcription</keyword>
<dbReference type="GO" id="GO:0006351">
    <property type="term" value="P:DNA-templated transcription"/>
    <property type="evidence" value="ECO:0007669"/>
    <property type="project" value="InterPro"/>
</dbReference>
<dbReference type="GO" id="GO:0005634">
    <property type="term" value="C:nucleus"/>
    <property type="evidence" value="ECO:0007669"/>
    <property type="project" value="UniProtKB-SubCell"/>
</dbReference>
<gene>
    <name evidence="8" type="ORF">SPI_07911</name>
</gene>
<dbReference type="InterPro" id="IPR050815">
    <property type="entry name" value="TF_fung"/>
</dbReference>
<evidence type="ECO:0000256" key="2">
    <source>
        <dbReference type="ARBA" id="ARBA00022723"/>
    </source>
</evidence>
<proteinExistence type="predicted"/>
<keyword evidence="3" id="KW-0805">Transcription regulation</keyword>
<accession>A0A167P553</accession>
<dbReference type="PANTHER" id="PTHR47338:SF5">
    <property type="entry name" value="ZN(II)2CYS6 TRANSCRIPTION FACTOR (EUROFUNG)"/>
    <property type="match status" value="1"/>
</dbReference>
<dbReference type="GO" id="GO:0008270">
    <property type="term" value="F:zinc ion binding"/>
    <property type="evidence" value="ECO:0007669"/>
    <property type="project" value="InterPro"/>
</dbReference>
<dbReference type="GO" id="GO:0000981">
    <property type="term" value="F:DNA-binding transcription factor activity, RNA polymerase II-specific"/>
    <property type="evidence" value="ECO:0007669"/>
    <property type="project" value="InterPro"/>
</dbReference>
<evidence type="ECO:0000256" key="4">
    <source>
        <dbReference type="ARBA" id="ARBA00023163"/>
    </source>
</evidence>